<dbReference type="AlphaFoldDB" id="A0A8I6RI87"/>
<dbReference type="InterPro" id="IPR003888">
    <property type="entry name" value="FYrich_N"/>
</dbReference>
<dbReference type="SMART" id="SM00541">
    <property type="entry name" value="FYRN"/>
    <property type="match status" value="1"/>
</dbReference>
<accession>A0A8I6RI87</accession>
<dbReference type="Pfam" id="PF05965">
    <property type="entry name" value="FYRC"/>
    <property type="match status" value="1"/>
</dbReference>
<evidence type="ECO:0000256" key="2">
    <source>
        <dbReference type="ARBA" id="ARBA00023242"/>
    </source>
</evidence>
<evidence type="ECO:0000313" key="6">
    <source>
        <dbReference type="Proteomes" id="UP000494040"/>
    </source>
</evidence>
<evidence type="ECO:0000256" key="1">
    <source>
        <dbReference type="ARBA" id="ARBA00004123"/>
    </source>
</evidence>
<dbReference type="PANTHER" id="PTHR22715:SF0">
    <property type="entry name" value="TRANSFORMING GROWTH FACTOR BETA REGULATOR 1"/>
    <property type="match status" value="1"/>
</dbReference>
<dbReference type="Gene3D" id="3.30.160.360">
    <property type="match status" value="1"/>
</dbReference>
<dbReference type="Pfam" id="PF24237">
    <property type="entry name" value="INO80E"/>
    <property type="match status" value="1"/>
</dbReference>
<dbReference type="PROSITE" id="PS51542">
    <property type="entry name" value="FYRN"/>
    <property type="match status" value="1"/>
</dbReference>
<protein>
    <recommendedName>
        <fullName evidence="4">INO80 complex subunit E N-terminal domain-containing protein</fullName>
    </recommendedName>
</protein>
<dbReference type="KEGG" id="clec:106664536"/>
<dbReference type="RefSeq" id="XP_014245835.1">
    <property type="nucleotide sequence ID" value="XM_014390349.2"/>
</dbReference>
<organism evidence="5 6">
    <name type="scientific">Cimex lectularius</name>
    <name type="common">Bed bug</name>
    <name type="synonym">Acanthia lectularia</name>
    <dbReference type="NCBI Taxonomy" id="79782"/>
    <lineage>
        <taxon>Eukaryota</taxon>
        <taxon>Metazoa</taxon>
        <taxon>Ecdysozoa</taxon>
        <taxon>Arthropoda</taxon>
        <taxon>Hexapoda</taxon>
        <taxon>Insecta</taxon>
        <taxon>Pterygota</taxon>
        <taxon>Neoptera</taxon>
        <taxon>Paraneoptera</taxon>
        <taxon>Hemiptera</taxon>
        <taxon>Heteroptera</taxon>
        <taxon>Panheteroptera</taxon>
        <taxon>Cimicomorpha</taxon>
        <taxon>Cimicidae</taxon>
        <taxon>Cimex</taxon>
    </lineage>
</organism>
<dbReference type="GO" id="GO:0051726">
    <property type="term" value="P:regulation of cell cycle"/>
    <property type="evidence" value="ECO:0007669"/>
    <property type="project" value="TreeGrafter"/>
</dbReference>
<keyword evidence="6" id="KW-1185">Reference proteome</keyword>
<dbReference type="OMA" id="YYNDYHK"/>
<proteinExistence type="predicted"/>
<reference evidence="5" key="1">
    <citation type="submission" date="2022-01" db="UniProtKB">
        <authorList>
            <consortium name="EnsemblMetazoa"/>
        </authorList>
    </citation>
    <scope>IDENTIFICATION</scope>
</reference>
<dbReference type="OrthoDB" id="285793at2759"/>
<evidence type="ECO:0000256" key="3">
    <source>
        <dbReference type="SAM" id="MobiDB-lite"/>
    </source>
</evidence>
<dbReference type="InterPro" id="IPR056515">
    <property type="entry name" value="INO80E_N"/>
</dbReference>
<dbReference type="PROSITE" id="PS51543">
    <property type="entry name" value="FYRC"/>
    <property type="match status" value="1"/>
</dbReference>
<dbReference type="InterPro" id="IPR040092">
    <property type="entry name" value="TBRG1"/>
</dbReference>
<dbReference type="InterPro" id="IPR003889">
    <property type="entry name" value="FYrich_C"/>
</dbReference>
<sequence>MLGFRQGKGTVPSRKDIRPGPVGSIGKTDKYKTKYKQIRKLVKELIFENAALCDQIAILQEKTLLLIEERSFLFKKLQQYNPSGDFEGFRMPIPTSIDNVIPKKPNTNKKKSEKSFIESPDMFKSSKLKKPPVPRKKKIVKSIPLDASGKPIFPIVLGDFTVHSLGEVCEKPDYHTEDLIYPIGYCSTRIYGSLKDPEKQCVYTCKVMDGGSAPRFEIVADTDLDVPIMSASIDQCHSMLLSHINACLGTEVVNAKGRGADFFGISHPTIHHLIQGSPGVRKCKGYVWTKFEINPNYEYVADEMEASLSYNALLRSILFSKSHLESMIKHESSSSDYLEDVNTLRNMLLS</sequence>
<feature type="domain" description="INO80 complex subunit E N-terminal" evidence="4">
    <location>
        <begin position="30"/>
        <end position="77"/>
    </location>
</feature>
<comment type="subcellular location">
    <subcellularLocation>
        <location evidence="1">Nucleus</location>
    </subcellularLocation>
</comment>
<keyword evidence="2" id="KW-0539">Nucleus</keyword>
<dbReference type="GO" id="GO:0005634">
    <property type="term" value="C:nucleus"/>
    <property type="evidence" value="ECO:0007669"/>
    <property type="project" value="UniProtKB-SubCell"/>
</dbReference>
<evidence type="ECO:0000313" key="5">
    <source>
        <dbReference type="EnsemblMetazoa" id="XP_014245835.1"/>
    </source>
</evidence>
<feature type="region of interest" description="Disordered" evidence="3">
    <location>
        <begin position="1"/>
        <end position="25"/>
    </location>
</feature>
<evidence type="ECO:0000259" key="4">
    <source>
        <dbReference type="Pfam" id="PF24237"/>
    </source>
</evidence>
<dbReference type="PANTHER" id="PTHR22715">
    <property type="entry name" value="TRANSFORMING GROWTH FACTOR BETA REGULATED GENE 1"/>
    <property type="match status" value="1"/>
</dbReference>
<dbReference type="Pfam" id="PF05964">
    <property type="entry name" value="FYRN"/>
    <property type="match status" value="1"/>
</dbReference>
<name>A0A8I6RI87_CIMLE</name>
<dbReference type="Proteomes" id="UP000494040">
    <property type="component" value="Unassembled WGS sequence"/>
</dbReference>
<dbReference type="EnsemblMetazoa" id="XM_014390349.2">
    <property type="protein sequence ID" value="XP_014245835.1"/>
    <property type="gene ID" value="LOC106664536"/>
</dbReference>
<dbReference type="GeneID" id="106664536"/>